<dbReference type="EMBL" id="JAPFFJ010000006">
    <property type="protein sequence ID" value="KAJ6424280.1"/>
    <property type="molecule type" value="Genomic_DNA"/>
</dbReference>
<evidence type="ECO:0000313" key="5">
    <source>
        <dbReference type="EMBL" id="KAJ6424280.1"/>
    </source>
</evidence>
<feature type="compositionally biased region" description="Polar residues" evidence="4">
    <location>
        <begin position="323"/>
        <end position="332"/>
    </location>
</feature>
<name>A0AAD6KIX9_9ROSI</name>
<evidence type="ECO:0000256" key="1">
    <source>
        <dbReference type="ARBA" id="ARBA00009312"/>
    </source>
</evidence>
<organism evidence="5 6">
    <name type="scientific">Salix udensis</name>
    <dbReference type="NCBI Taxonomy" id="889485"/>
    <lineage>
        <taxon>Eukaryota</taxon>
        <taxon>Viridiplantae</taxon>
        <taxon>Streptophyta</taxon>
        <taxon>Embryophyta</taxon>
        <taxon>Tracheophyta</taxon>
        <taxon>Spermatophyta</taxon>
        <taxon>Magnoliopsida</taxon>
        <taxon>eudicotyledons</taxon>
        <taxon>Gunneridae</taxon>
        <taxon>Pentapetalae</taxon>
        <taxon>rosids</taxon>
        <taxon>fabids</taxon>
        <taxon>Malpighiales</taxon>
        <taxon>Salicaceae</taxon>
        <taxon>Saliceae</taxon>
        <taxon>Salix</taxon>
    </lineage>
</organism>
<accession>A0AAD6KIX9</accession>
<protein>
    <recommendedName>
        <fullName evidence="7">40S ribosomal protein S6</fullName>
    </recommendedName>
</protein>
<gene>
    <name evidence="5" type="ORF">OIU84_025130</name>
</gene>
<dbReference type="Proteomes" id="UP001162972">
    <property type="component" value="Chromosome 16"/>
</dbReference>
<dbReference type="GO" id="GO:0003735">
    <property type="term" value="F:structural constituent of ribosome"/>
    <property type="evidence" value="ECO:0007669"/>
    <property type="project" value="InterPro"/>
</dbReference>
<evidence type="ECO:0008006" key="7">
    <source>
        <dbReference type="Google" id="ProtNLM"/>
    </source>
</evidence>
<reference evidence="5 6" key="1">
    <citation type="journal article" date="2023" name="Int. J. Mol. Sci.">
        <title>De Novo Assembly and Annotation of 11 Diverse Shrub Willow (Salix) Genomes Reveals Novel Gene Organization in Sex-Linked Regions.</title>
        <authorList>
            <person name="Hyden B."/>
            <person name="Feng K."/>
            <person name="Yates T.B."/>
            <person name="Jawdy S."/>
            <person name="Cereghino C."/>
            <person name="Smart L.B."/>
            <person name="Muchero W."/>
        </authorList>
    </citation>
    <scope>NUCLEOTIDE SEQUENCE [LARGE SCALE GENOMIC DNA]</scope>
    <source>
        <tissue evidence="5">Shoot tip</tissue>
    </source>
</reference>
<proteinExistence type="inferred from homology"/>
<keyword evidence="6" id="KW-1185">Reference proteome</keyword>
<feature type="compositionally biased region" description="Basic and acidic residues" evidence="4">
    <location>
        <begin position="275"/>
        <end position="295"/>
    </location>
</feature>
<evidence type="ECO:0000256" key="4">
    <source>
        <dbReference type="SAM" id="MobiDB-lite"/>
    </source>
</evidence>
<dbReference type="GO" id="GO:0005840">
    <property type="term" value="C:ribosome"/>
    <property type="evidence" value="ECO:0007669"/>
    <property type="project" value="UniProtKB-KW"/>
</dbReference>
<dbReference type="Gene3D" id="1.20.5.2650">
    <property type="match status" value="1"/>
</dbReference>
<keyword evidence="2" id="KW-0689">Ribosomal protein</keyword>
<dbReference type="InterPro" id="IPR018282">
    <property type="entry name" value="Ribosomal_eS6_CS"/>
</dbReference>
<evidence type="ECO:0000256" key="3">
    <source>
        <dbReference type="ARBA" id="ARBA00023274"/>
    </source>
</evidence>
<dbReference type="GO" id="GO:1990904">
    <property type="term" value="C:ribonucleoprotein complex"/>
    <property type="evidence" value="ECO:0007669"/>
    <property type="project" value="UniProtKB-KW"/>
</dbReference>
<dbReference type="SMART" id="SM01405">
    <property type="entry name" value="Ribosomal_S6e"/>
    <property type="match status" value="1"/>
</dbReference>
<dbReference type="PROSITE" id="PS00578">
    <property type="entry name" value="RIBOSOMAL_S6E"/>
    <property type="match status" value="1"/>
</dbReference>
<evidence type="ECO:0000313" key="6">
    <source>
        <dbReference type="Proteomes" id="UP001162972"/>
    </source>
</evidence>
<dbReference type="Pfam" id="PF01092">
    <property type="entry name" value="Ribosomal_S6e"/>
    <property type="match status" value="1"/>
</dbReference>
<comment type="caution">
    <text evidence="5">The sequence shown here is derived from an EMBL/GenBank/DDBJ whole genome shotgun (WGS) entry which is preliminary data.</text>
</comment>
<sequence>MKFNIANPTTGCQKKLEIDDDQKLRAFFDKRISQEVSGDSLGEEFNGYVFKIMGGCDKQGFPMKQGVLTPGRVRLLLHRGTPCFRGYGRRNGERRRKSVRGCIVSQDLSVLNLVIVKKGDKDLPGLTDTEKPRMRGPKRASKIRKLFNLSKEDDVRKYVNTYRRTFTTKAGKKVSKAPKIQRLVTPLTLQRKRARISDKKKRIAKAKSEAAEYHKLLATRLKEQRDRRSSPFPFWCLWYVKWQCYNSQQFGLAKYGDFFFLWSRAKCRTMTHRSRVQETDRNNRKCDSAGYETRHHSTPLISSLENMQPALPPPNGDGAAPQNHPSLPSNEGTHSCCRLTCHYGIVEMKRDGKKE</sequence>
<dbReference type="AlphaFoldDB" id="A0AAD6KIX9"/>
<evidence type="ECO:0000256" key="2">
    <source>
        <dbReference type="ARBA" id="ARBA00022980"/>
    </source>
</evidence>
<dbReference type="InterPro" id="IPR001377">
    <property type="entry name" value="Ribosomal_eS6"/>
</dbReference>
<dbReference type="PANTHER" id="PTHR11502">
    <property type="entry name" value="40S RIBOSOMAL PROTEIN S6"/>
    <property type="match status" value="1"/>
</dbReference>
<feature type="region of interest" description="Disordered" evidence="4">
    <location>
        <begin position="273"/>
        <end position="332"/>
    </location>
</feature>
<dbReference type="GO" id="GO:0006412">
    <property type="term" value="P:translation"/>
    <property type="evidence" value="ECO:0007669"/>
    <property type="project" value="InterPro"/>
</dbReference>
<keyword evidence="3" id="KW-0687">Ribonucleoprotein</keyword>
<comment type="similarity">
    <text evidence="1">Belongs to the eukaryotic ribosomal protein eS6 family.</text>
</comment>